<dbReference type="GO" id="GO:0012505">
    <property type="term" value="C:endomembrane system"/>
    <property type="evidence" value="ECO:0007669"/>
    <property type="project" value="UniProtKB-SubCell"/>
</dbReference>
<reference evidence="7" key="1">
    <citation type="submission" date="2022-11" db="UniProtKB">
        <authorList>
            <consortium name="WormBaseParasite"/>
        </authorList>
    </citation>
    <scope>IDENTIFICATION</scope>
</reference>
<feature type="transmembrane region" description="Helical" evidence="5">
    <location>
        <begin position="173"/>
        <end position="197"/>
    </location>
</feature>
<dbReference type="GO" id="GO:0005765">
    <property type="term" value="C:lysosomal membrane"/>
    <property type="evidence" value="ECO:0007669"/>
    <property type="project" value="TreeGrafter"/>
</dbReference>
<dbReference type="AlphaFoldDB" id="A0A915LAL7"/>
<proteinExistence type="predicted"/>
<accession>A0A915LAL7</accession>
<keyword evidence="2 5" id="KW-0812">Transmembrane</keyword>
<keyword evidence="4 5" id="KW-0472">Membrane</keyword>
<evidence type="ECO:0000256" key="3">
    <source>
        <dbReference type="ARBA" id="ARBA00022989"/>
    </source>
</evidence>
<keyword evidence="6" id="KW-1185">Reference proteome</keyword>
<feature type="transmembrane region" description="Helical" evidence="5">
    <location>
        <begin position="99"/>
        <end position="122"/>
    </location>
</feature>
<evidence type="ECO:0000256" key="4">
    <source>
        <dbReference type="ARBA" id="ARBA00023136"/>
    </source>
</evidence>
<sequence>MTDNSLEYLHSLNTRRFRCCCGRVHVKKGALVAGALELFIALAVMLILVAIYIHYNIEINKQVLKDAVNATTTPGDTVLTTTTAAEQQYRFQAERLSPYIFGAGILLGLAYILGILFMMLGVRRKRAKFLVPHLIVQLLAVLFLATTVVLSIMVLVAIKGGPERSKQAERAEAAAAVILVASAIMLAFEIWFLNIVYKCYRYLRARRAHLDVFRFTKKSAVPAVVLQGHPGLKTAFSPSVPMLPWIDGTDE</sequence>
<dbReference type="Proteomes" id="UP000887565">
    <property type="component" value="Unplaced"/>
</dbReference>
<evidence type="ECO:0000256" key="5">
    <source>
        <dbReference type="SAM" id="Phobius"/>
    </source>
</evidence>
<feature type="transmembrane region" description="Helical" evidence="5">
    <location>
        <begin position="134"/>
        <end position="158"/>
    </location>
</feature>
<evidence type="ECO:0000256" key="2">
    <source>
        <dbReference type="ARBA" id="ARBA00022692"/>
    </source>
</evidence>
<keyword evidence="3 5" id="KW-1133">Transmembrane helix</keyword>
<dbReference type="InterPro" id="IPR051115">
    <property type="entry name" value="LAPTM_transporter"/>
</dbReference>
<dbReference type="OMA" id="MLAFEIW"/>
<organism evidence="6 7">
    <name type="scientific">Romanomermis culicivorax</name>
    <name type="common">Nematode worm</name>
    <dbReference type="NCBI Taxonomy" id="13658"/>
    <lineage>
        <taxon>Eukaryota</taxon>
        <taxon>Metazoa</taxon>
        <taxon>Ecdysozoa</taxon>
        <taxon>Nematoda</taxon>
        <taxon>Enoplea</taxon>
        <taxon>Dorylaimia</taxon>
        <taxon>Mermithida</taxon>
        <taxon>Mermithoidea</taxon>
        <taxon>Mermithidae</taxon>
        <taxon>Romanomermis</taxon>
    </lineage>
</organism>
<evidence type="ECO:0000313" key="6">
    <source>
        <dbReference type="Proteomes" id="UP000887565"/>
    </source>
</evidence>
<dbReference type="PANTHER" id="PTHR12479">
    <property type="entry name" value="LYSOSOMAL-ASSOCIATED TRANSMEMBRANE PROTEIN"/>
    <property type="match status" value="1"/>
</dbReference>
<evidence type="ECO:0000256" key="1">
    <source>
        <dbReference type="ARBA" id="ARBA00004127"/>
    </source>
</evidence>
<name>A0A915LAL7_ROMCU</name>
<dbReference type="PANTHER" id="PTHR12479:SF10">
    <property type="entry name" value="LYSOSOMAL-ASSOCIATED TRANSMEMBRANE PROTEIN"/>
    <property type="match status" value="1"/>
</dbReference>
<comment type="subcellular location">
    <subcellularLocation>
        <location evidence="1">Endomembrane system</location>
        <topology evidence="1">Multi-pass membrane protein</topology>
    </subcellularLocation>
</comment>
<evidence type="ECO:0000313" key="7">
    <source>
        <dbReference type="WBParaSite" id="nRc.2.0.1.t46801-RA"/>
    </source>
</evidence>
<protein>
    <submittedName>
        <fullName evidence="7">Uncharacterized protein</fullName>
    </submittedName>
</protein>
<feature type="transmembrane region" description="Helical" evidence="5">
    <location>
        <begin position="31"/>
        <end position="55"/>
    </location>
</feature>
<dbReference type="WBParaSite" id="nRc.2.0.1.t46801-RA">
    <property type="protein sequence ID" value="nRc.2.0.1.t46801-RA"/>
    <property type="gene ID" value="nRc.2.0.1.g46801"/>
</dbReference>